<dbReference type="AlphaFoldDB" id="A0A8J2JZP9"/>
<keyword evidence="4" id="KW-1185">Reference proteome</keyword>
<feature type="compositionally biased region" description="Low complexity" evidence="1">
    <location>
        <begin position="195"/>
        <end position="226"/>
    </location>
</feature>
<proteinExistence type="predicted"/>
<dbReference type="CDD" id="cd00030">
    <property type="entry name" value="C2"/>
    <property type="match status" value="2"/>
</dbReference>
<dbReference type="Pfam" id="PF00168">
    <property type="entry name" value="C2"/>
    <property type="match status" value="2"/>
</dbReference>
<evidence type="ECO:0000259" key="2">
    <source>
        <dbReference type="PROSITE" id="PS50004"/>
    </source>
</evidence>
<reference evidence="3" key="1">
    <citation type="submission" date="2021-06" db="EMBL/GenBank/DDBJ databases">
        <authorList>
            <person name="Hodson N. C."/>
            <person name="Mongue J. A."/>
            <person name="Jaron S. K."/>
        </authorList>
    </citation>
    <scope>NUCLEOTIDE SEQUENCE</scope>
</reference>
<gene>
    <name evidence="3" type="ORF">AFUS01_LOCUS17098</name>
</gene>
<dbReference type="Proteomes" id="UP000708208">
    <property type="component" value="Unassembled WGS sequence"/>
</dbReference>
<evidence type="ECO:0000256" key="1">
    <source>
        <dbReference type="SAM" id="MobiDB-lite"/>
    </source>
</evidence>
<sequence length="326" mass="36641">MKSPGVTQNVPEPFNETSVIDDDSNPEWPEKFSYIWRNGTGQTWLFLVFDHDHLSSNDPIGYAEVSVDGFMKSEGSLALKLEFSQKGCSLVITQYPYRGKRTVPIAFKLSATNLPRPGIFFYTGTIDPYAVISYRNDKNTEVNTLQKTGIFKNGIHPTWTRPIEFTGYEPNTSHPSSHTTKPKLYESIQTYTATNATTTPPDVPVTEETTATTPRTTKLTSTTPNPDLFPTKVDEYDDPDPDYEIGQFLKTHPQRCFKFGSSLCFELDHSLYKLKLMKTWSYSGMITVGYELGQIHCTANQPPASESMFSSHFCGYDQGIDGVSPR</sequence>
<organism evidence="3 4">
    <name type="scientific">Allacma fusca</name>
    <dbReference type="NCBI Taxonomy" id="39272"/>
    <lineage>
        <taxon>Eukaryota</taxon>
        <taxon>Metazoa</taxon>
        <taxon>Ecdysozoa</taxon>
        <taxon>Arthropoda</taxon>
        <taxon>Hexapoda</taxon>
        <taxon>Collembola</taxon>
        <taxon>Symphypleona</taxon>
        <taxon>Sminthuridae</taxon>
        <taxon>Allacma</taxon>
    </lineage>
</organism>
<accession>A0A8J2JZP9</accession>
<dbReference type="EMBL" id="CAJVCH010161711">
    <property type="protein sequence ID" value="CAG7728309.1"/>
    <property type="molecule type" value="Genomic_DNA"/>
</dbReference>
<dbReference type="PROSITE" id="PS50004">
    <property type="entry name" value="C2"/>
    <property type="match status" value="1"/>
</dbReference>
<evidence type="ECO:0000313" key="3">
    <source>
        <dbReference type="EMBL" id="CAG7728309.1"/>
    </source>
</evidence>
<name>A0A8J2JZP9_9HEXA</name>
<feature type="compositionally biased region" description="Polar residues" evidence="1">
    <location>
        <begin position="1"/>
        <end position="18"/>
    </location>
</feature>
<evidence type="ECO:0000313" key="4">
    <source>
        <dbReference type="Proteomes" id="UP000708208"/>
    </source>
</evidence>
<dbReference type="InterPro" id="IPR000008">
    <property type="entry name" value="C2_dom"/>
</dbReference>
<feature type="region of interest" description="Disordered" evidence="1">
    <location>
        <begin position="195"/>
        <end position="232"/>
    </location>
</feature>
<protein>
    <recommendedName>
        <fullName evidence="2">C2 domain-containing protein</fullName>
    </recommendedName>
</protein>
<feature type="domain" description="C2" evidence="2">
    <location>
        <begin position="1"/>
        <end position="81"/>
    </location>
</feature>
<comment type="caution">
    <text evidence="3">The sequence shown here is derived from an EMBL/GenBank/DDBJ whole genome shotgun (WGS) entry which is preliminary data.</text>
</comment>
<feature type="region of interest" description="Disordered" evidence="1">
    <location>
        <begin position="1"/>
        <end position="22"/>
    </location>
</feature>